<organism evidence="1">
    <name type="scientific">hydrothermal vent metagenome</name>
    <dbReference type="NCBI Taxonomy" id="652676"/>
    <lineage>
        <taxon>unclassified sequences</taxon>
        <taxon>metagenomes</taxon>
        <taxon>ecological metagenomes</taxon>
    </lineage>
</organism>
<proteinExistence type="predicted"/>
<name>A0A1W1BU80_9ZZZZ</name>
<accession>A0A1W1BU80</accession>
<evidence type="ECO:0000313" key="1">
    <source>
        <dbReference type="EMBL" id="SFV57066.1"/>
    </source>
</evidence>
<dbReference type="AlphaFoldDB" id="A0A1W1BU80"/>
<reference evidence="1" key="1">
    <citation type="submission" date="2016-10" db="EMBL/GenBank/DDBJ databases">
        <authorList>
            <person name="de Groot N.N."/>
        </authorList>
    </citation>
    <scope>NUCLEOTIDE SEQUENCE</scope>
</reference>
<protein>
    <recommendedName>
        <fullName evidence="2">DUF4412 domain-containing protein</fullName>
    </recommendedName>
</protein>
<dbReference type="EMBL" id="FPHC01000041">
    <property type="protein sequence ID" value="SFV57066.1"/>
    <property type="molecule type" value="Genomic_DNA"/>
</dbReference>
<sequence>MTRLVNISIAFLVASGVSMASDKMYQKFGVKSGKITYRVTSSANIMGISSKTLEKKRVIFADYGIRELKEESKVTKQNGKMEKSHTISYMDRDTIYNVDFNKKRITKMKNPAIAMLGLSDDNTAQKAGLNLLKRMGGKKIGKDSVLGYECDVWDAMGTKQCMYKGIPLKIESNIMGVKSSGVATKIDFDAEISDSDFELPKFPIYNEMGEKWDSSKASTTKGGKQDNGGEVAEQLSAIASMFKSAASSAGVKDGASPTKSQQKQIESAIMESMLPKMKEQFISQEKVLLFGKECLSSAKTLKEANICNKKANDMSGENEADFETWDEKSKKEILKTIDESLASIECVKKANSRESMDRCFSNQ</sequence>
<evidence type="ECO:0008006" key="2">
    <source>
        <dbReference type="Google" id="ProtNLM"/>
    </source>
</evidence>
<gene>
    <name evidence="1" type="ORF">MNB_SV-6-683</name>
</gene>